<keyword evidence="1" id="KW-0732">Signal</keyword>
<evidence type="ECO:0000313" key="2">
    <source>
        <dbReference type="EMBL" id="CAA6827586.1"/>
    </source>
</evidence>
<evidence type="ECO:0008006" key="3">
    <source>
        <dbReference type="Google" id="ProtNLM"/>
    </source>
</evidence>
<sequence length="317" mass="35675">MKNTLIYNIILTFFLASLLIGCTNDAAQVVTNDSDSVVNTTQTAVENTPLAALTDEEMTISVPMQEHEIRLVRVKYEQKQAKLSDANVKELESWWDSLPEPLQSQIKSNEIDIEVVSNIRTNDKKDINPSLNDSQIENTGETLEQIIGAQTEMKYTVSTTLIDGQKNPQQGEHATNIRLVKQVPVKLQEFTADIFLREKNVTNDNIKTLQYWWTNLPKDVQNKIKRRELVLDVVCHTVEEIDGAADLIAAEDFSAVMGDVLNRLVGVYRAGPKEYSLAQIETATSVEKATDKNLKLPAKQYVKVSLRKNKTFLPNSL</sequence>
<protein>
    <recommendedName>
        <fullName evidence="3">Lipoprotein</fullName>
    </recommendedName>
</protein>
<accession>A0A6S6U3S2</accession>
<feature type="chain" id="PRO_5027862995" description="Lipoprotein" evidence="1">
    <location>
        <begin position="27"/>
        <end position="317"/>
    </location>
</feature>
<dbReference type="EMBL" id="CACVAQ010000403">
    <property type="protein sequence ID" value="CAA6827586.1"/>
    <property type="molecule type" value="Genomic_DNA"/>
</dbReference>
<dbReference type="PROSITE" id="PS51257">
    <property type="entry name" value="PROKAR_LIPOPROTEIN"/>
    <property type="match status" value="1"/>
</dbReference>
<gene>
    <name evidence="2" type="ORF">HELGO_WM21624</name>
</gene>
<reference evidence="2" key="1">
    <citation type="submission" date="2020-01" db="EMBL/GenBank/DDBJ databases">
        <authorList>
            <person name="Meier V. D."/>
            <person name="Meier V D."/>
        </authorList>
    </citation>
    <scope>NUCLEOTIDE SEQUENCE</scope>
    <source>
        <strain evidence="2">HLG_WM_MAG_10</strain>
    </source>
</reference>
<dbReference type="AlphaFoldDB" id="A0A6S6U3S2"/>
<name>A0A6S6U3S2_9BACT</name>
<feature type="signal peptide" evidence="1">
    <location>
        <begin position="1"/>
        <end position="26"/>
    </location>
</feature>
<organism evidence="2">
    <name type="scientific">uncultured Aureispira sp</name>
    <dbReference type="NCBI Taxonomy" id="1331704"/>
    <lineage>
        <taxon>Bacteria</taxon>
        <taxon>Pseudomonadati</taxon>
        <taxon>Bacteroidota</taxon>
        <taxon>Saprospiria</taxon>
        <taxon>Saprospirales</taxon>
        <taxon>Saprospiraceae</taxon>
        <taxon>Aureispira</taxon>
        <taxon>environmental samples</taxon>
    </lineage>
</organism>
<evidence type="ECO:0000256" key="1">
    <source>
        <dbReference type="SAM" id="SignalP"/>
    </source>
</evidence>
<proteinExistence type="predicted"/>